<evidence type="ECO:0000313" key="2">
    <source>
        <dbReference type="EnsemblPlants" id="PAC:32916599.CDS.1"/>
    </source>
</evidence>
<evidence type="ECO:0000313" key="3">
    <source>
        <dbReference type="Proteomes" id="UP000006727"/>
    </source>
</evidence>
<dbReference type="Proteomes" id="UP000006727">
    <property type="component" value="Chromosome 21"/>
</dbReference>
<reference evidence="1 3" key="1">
    <citation type="journal article" date="2008" name="Science">
        <title>The Physcomitrella genome reveals evolutionary insights into the conquest of land by plants.</title>
        <authorList>
            <person name="Rensing S."/>
            <person name="Lang D."/>
            <person name="Zimmer A."/>
            <person name="Terry A."/>
            <person name="Salamov A."/>
            <person name="Shapiro H."/>
            <person name="Nishiyama T."/>
            <person name="Perroud P.-F."/>
            <person name="Lindquist E."/>
            <person name="Kamisugi Y."/>
            <person name="Tanahashi T."/>
            <person name="Sakakibara K."/>
            <person name="Fujita T."/>
            <person name="Oishi K."/>
            <person name="Shin-I T."/>
            <person name="Kuroki Y."/>
            <person name="Toyoda A."/>
            <person name="Suzuki Y."/>
            <person name="Hashimoto A."/>
            <person name="Yamaguchi K."/>
            <person name="Sugano A."/>
            <person name="Kohara Y."/>
            <person name="Fujiyama A."/>
            <person name="Anterola A."/>
            <person name="Aoki S."/>
            <person name="Ashton N."/>
            <person name="Barbazuk W.B."/>
            <person name="Barker E."/>
            <person name="Bennetzen J."/>
            <person name="Bezanilla M."/>
            <person name="Blankenship R."/>
            <person name="Cho S.H."/>
            <person name="Dutcher S."/>
            <person name="Estelle M."/>
            <person name="Fawcett J.A."/>
            <person name="Gundlach H."/>
            <person name="Hanada K."/>
            <person name="Heyl A."/>
            <person name="Hicks K.A."/>
            <person name="Hugh J."/>
            <person name="Lohr M."/>
            <person name="Mayer K."/>
            <person name="Melkozernov A."/>
            <person name="Murata T."/>
            <person name="Nelson D."/>
            <person name="Pils B."/>
            <person name="Prigge M."/>
            <person name="Reiss B."/>
            <person name="Renner T."/>
            <person name="Rombauts S."/>
            <person name="Rushton P."/>
            <person name="Sanderfoot A."/>
            <person name="Schween G."/>
            <person name="Shiu S.-H."/>
            <person name="Stueber K."/>
            <person name="Theodoulou F.L."/>
            <person name="Tu H."/>
            <person name="Van de Peer Y."/>
            <person name="Verrier P.J."/>
            <person name="Waters E."/>
            <person name="Wood A."/>
            <person name="Yang L."/>
            <person name="Cove D."/>
            <person name="Cuming A."/>
            <person name="Hasebe M."/>
            <person name="Lucas S."/>
            <person name="Mishler D.B."/>
            <person name="Reski R."/>
            <person name="Grigoriev I."/>
            <person name="Quatrano R.S."/>
            <person name="Boore J.L."/>
        </authorList>
    </citation>
    <scope>NUCLEOTIDE SEQUENCE [LARGE SCALE GENOMIC DNA]</scope>
    <source>
        <strain evidence="2 3">cv. Gransden 2004</strain>
    </source>
</reference>
<organism evidence="1">
    <name type="scientific">Physcomitrium patens</name>
    <name type="common">Spreading-leaved earth moss</name>
    <name type="synonym">Physcomitrella patens</name>
    <dbReference type="NCBI Taxonomy" id="3218"/>
    <lineage>
        <taxon>Eukaryota</taxon>
        <taxon>Viridiplantae</taxon>
        <taxon>Streptophyta</taxon>
        <taxon>Embryophyta</taxon>
        <taxon>Bryophyta</taxon>
        <taxon>Bryophytina</taxon>
        <taxon>Bryopsida</taxon>
        <taxon>Funariidae</taxon>
        <taxon>Funariales</taxon>
        <taxon>Funariaceae</taxon>
        <taxon>Physcomitrium</taxon>
    </lineage>
</organism>
<keyword evidence="3" id="KW-1185">Reference proteome</keyword>
<accession>A0A2K1ISV2</accession>
<reference evidence="2" key="3">
    <citation type="submission" date="2020-12" db="UniProtKB">
        <authorList>
            <consortium name="EnsemblPlants"/>
        </authorList>
    </citation>
    <scope>IDENTIFICATION</scope>
</reference>
<dbReference type="AlphaFoldDB" id="A0A2K1ISV2"/>
<dbReference type="PaxDb" id="3218-PP1S216_12V6.1"/>
<dbReference type="Gramene" id="Pp3c21_21840V3.1">
    <property type="protein sequence ID" value="PAC:32916599.CDS.1"/>
    <property type="gene ID" value="Pp3c21_21840"/>
</dbReference>
<dbReference type="Gramene" id="Pp3c21_21840V3.2">
    <property type="protein sequence ID" value="PAC:32916600.CDS.1"/>
    <property type="gene ID" value="Pp3c21_21840"/>
</dbReference>
<dbReference type="EnsemblPlants" id="Pp3c21_21840V3.1">
    <property type="protein sequence ID" value="PAC:32916599.CDS.1"/>
    <property type="gene ID" value="Pp3c21_21840"/>
</dbReference>
<reference evidence="1 3" key="2">
    <citation type="journal article" date="2018" name="Plant J.">
        <title>The Physcomitrella patens chromosome-scale assembly reveals moss genome structure and evolution.</title>
        <authorList>
            <person name="Lang D."/>
            <person name="Ullrich K.K."/>
            <person name="Murat F."/>
            <person name="Fuchs J."/>
            <person name="Jenkins J."/>
            <person name="Haas F.B."/>
            <person name="Piednoel M."/>
            <person name="Gundlach H."/>
            <person name="Van Bel M."/>
            <person name="Meyberg R."/>
            <person name="Vives C."/>
            <person name="Morata J."/>
            <person name="Symeonidi A."/>
            <person name="Hiss M."/>
            <person name="Muchero W."/>
            <person name="Kamisugi Y."/>
            <person name="Saleh O."/>
            <person name="Blanc G."/>
            <person name="Decker E.L."/>
            <person name="van Gessel N."/>
            <person name="Grimwood J."/>
            <person name="Hayes R.D."/>
            <person name="Graham S.W."/>
            <person name="Gunter L.E."/>
            <person name="McDaniel S.F."/>
            <person name="Hoernstein S.N.W."/>
            <person name="Larsson A."/>
            <person name="Li F.W."/>
            <person name="Perroud P.F."/>
            <person name="Phillips J."/>
            <person name="Ranjan P."/>
            <person name="Rokshar D.S."/>
            <person name="Rothfels C.J."/>
            <person name="Schneider L."/>
            <person name="Shu S."/>
            <person name="Stevenson D.W."/>
            <person name="Thummler F."/>
            <person name="Tillich M."/>
            <person name="Villarreal Aguilar J.C."/>
            <person name="Widiez T."/>
            <person name="Wong G.K."/>
            <person name="Wymore A."/>
            <person name="Zhang Y."/>
            <person name="Zimmer A.D."/>
            <person name="Quatrano R.S."/>
            <person name="Mayer K.F.X."/>
            <person name="Goodstein D."/>
            <person name="Casacuberta J.M."/>
            <person name="Vandepoele K."/>
            <person name="Reski R."/>
            <person name="Cuming A.C."/>
            <person name="Tuskan G.A."/>
            <person name="Maumus F."/>
            <person name="Salse J."/>
            <person name="Schmutz J."/>
            <person name="Rensing S.A."/>
        </authorList>
    </citation>
    <scope>NUCLEOTIDE SEQUENCE [LARGE SCALE GENOMIC DNA]</scope>
    <source>
        <strain evidence="2 3">cv. Gransden 2004</strain>
    </source>
</reference>
<sequence>MRVGRSATVCRENRMRYAGIFIFELKSAVSVDTSCRAPWLMGDRREVSPN</sequence>
<dbReference type="EnsemblPlants" id="Pp3c21_21840V3.2">
    <property type="protein sequence ID" value="PAC:32916600.CDS.1"/>
    <property type="gene ID" value="Pp3c21_21840"/>
</dbReference>
<proteinExistence type="predicted"/>
<name>A0A2K1ISV2_PHYPA</name>
<dbReference type="InParanoid" id="A0A2K1ISV2"/>
<protein>
    <submittedName>
        <fullName evidence="1 2">Uncharacterized protein</fullName>
    </submittedName>
</protein>
<gene>
    <name evidence="1" type="ORF">PHYPA_026483</name>
</gene>
<evidence type="ECO:0000313" key="1">
    <source>
        <dbReference type="EMBL" id="PNR32357.1"/>
    </source>
</evidence>
<dbReference type="EMBL" id="ABEU02000021">
    <property type="protein sequence ID" value="PNR32357.1"/>
    <property type="molecule type" value="Genomic_DNA"/>
</dbReference>